<evidence type="ECO:0000313" key="1">
    <source>
        <dbReference type="EMBL" id="MBP2114726.1"/>
    </source>
</evidence>
<dbReference type="Proteomes" id="UP000773462">
    <property type="component" value="Unassembled WGS sequence"/>
</dbReference>
<dbReference type="EMBL" id="JAGGLV010000019">
    <property type="protein sequence ID" value="MBP2114726.1"/>
    <property type="molecule type" value="Genomic_DNA"/>
</dbReference>
<sequence>MWKTTYNVQLQGLAGQMYVENNIQCATAGGIGANVCGKPNAVGSSGGEGAEASGILFPHLIILHVLQNCIKRNIACCVKIWKVLKSG</sequence>
<organism evidence="1 2">
    <name type="scientific">Paenibacillus silagei</name>
    <dbReference type="NCBI Taxonomy" id="1670801"/>
    <lineage>
        <taxon>Bacteria</taxon>
        <taxon>Bacillati</taxon>
        <taxon>Bacillota</taxon>
        <taxon>Bacilli</taxon>
        <taxon>Bacillales</taxon>
        <taxon>Paenibacillaceae</taxon>
        <taxon>Paenibacillus</taxon>
    </lineage>
</organism>
<protein>
    <submittedName>
        <fullName evidence="1">Uncharacterized protein</fullName>
    </submittedName>
</protein>
<keyword evidence="2" id="KW-1185">Reference proteome</keyword>
<name>A0ABS4NZ32_9BACL</name>
<evidence type="ECO:0000313" key="2">
    <source>
        <dbReference type="Proteomes" id="UP000773462"/>
    </source>
</evidence>
<comment type="caution">
    <text evidence="1">The sequence shown here is derived from an EMBL/GenBank/DDBJ whole genome shotgun (WGS) entry which is preliminary data.</text>
</comment>
<proteinExistence type="predicted"/>
<gene>
    <name evidence="1" type="ORF">J2Z70_004909</name>
</gene>
<reference evidence="1 2" key="1">
    <citation type="submission" date="2021-03" db="EMBL/GenBank/DDBJ databases">
        <title>Genomic Encyclopedia of Type Strains, Phase IV (KMG-IV): sequencing the most valuable type-strain genomes for metagenomic binning, comparative biology and taxonomic classification.</title>
        <authorList>
            <person name="Goeker M."/>
        </authorList>
    </citation>
    <scope>NUCLEOTIDE SEQUENCE [LARGE SCALE GENOMIC DNA]</scope>
    <source>
        <strain evidence="1 2">DSM 101953</strain>
    </source>
</reference>
<accession>A0ABS4NZ32</accession>